<keyword evidence="4" id="KW-0067">ATP-binding</keyword>
<dbReference type="Pfam" id="PF00005">
    <property type="entry name" value="ABC_tran"/>
    <property type="match status" value="1"/>
</dbReference>
<reference evidence="6 7" key="1">
    <citation type="journal article" date="2016" name="Nat. Commun.">
        <title>Thousands of microbial genomes shed light on interconnected biogeochemical processes in an aquifer system.</title>
        <authorList>
            <person name="Anantharaman K."/>
            <person name="Brown C.T."/>
            <person name="Hug L.A."/>
            <person name="Sharon I."/>
            <person name="Castelle C.J."/>
            <person name="Probst A.J."/>
            <person name="Thomas B.C."/>
            <person name="Singh A."/>
            <person name="Wilkins M.J."/>
            <person name="Karaoz U."/>
            <person name="Brodie E.L."/>
            <person name="Williams K.H."/>
            <person name="Hubbard S.S."/>
            <person name="Banfield J.F."/>
        </authorList>
    </citation>
    <scope>NUCLEOTIDE SEQUENCE [LARGE SCALE GENOMIC DNA]</scope>
</reference>
<dbReference type="GO" id="GO:0005524">
    <property type="term" value="F:ATP binding"/>
    <property type="evidence" value="ECO:0007669"/>
    <property type="project" value="UniProtKB-KW"/>
</dbReference>
<evidence type="ECO:0000259" key="5">
    <source>
        <dbReference type="PROSITE" id="PS50893"/>
    </source>
</evidence>
<dbReference type="GO" id="GO:0016887">
    <property type="term" value="F:ATP hydrolysis activity"/>
    <property type="evidence" value="ECO:0007669"/>
    <property type="project" value="InterPro"/>
</dbReference>
<accession>A0A1F6FGF2</accession>
<organism evidence="6 7">
    <name type="scientific">Candidatus Kaiserbacteria bacterium RIFCSPLOWO2_12_FULL_45_26</name>
    <dbReference type="NCBI Taxonomy" id="1798525"/>
    <lineage>
        <taxon>Bacteria</taxon>
        <taxon>Candidatus Kaiseribacteriota</taxon>
    </lineage>
</organism>
<dbReference type="AlphaFoldDB" id="A0A1F6FGF2"/>
<comment type="caution">
    <text evidence="6">The sequence shown here is derived from an EMBL/GenBank/DDBJ whole genome shotgun (WGS) entry which is preliminary data.</text>
</comment>
<protein>
    <recommendedName>
        <fullName evidence="5">ABC transporter domain-containing protein</fullName>
    </recommendedName>
</protein>
<gene>
    <name evidence="6" type="ORF">A3G90_02605</name>
</gene>
<evidence type="ECO:0000256" key="1">
    <source>
        <dbReference type="ARBA" id="ARBA00005417"/>
    </source>
</evidence>
<dbReference type="Gene3D" id="3.40.50.300">
    <property type="entry name" value="P-loop containing nucleotide triphosphate hydrolases"/>
    <property type="match status" value="1"/>
</dbReference>
<evidence type="ECO:0000313" key="7">
    <source>
        <dbReference type="Proteomes" id="UP000177325"/>
    </source>
</evidence>
<evidence type="ECO:0000256" key="2">
    <source>
        <dbReference type="ARBA" id="ARBA00022448"/>
    </source>
</evidence>
<dbReference type="InterPro" id="IPR003593">
    <property type="entry name" value="AAA+_ATPase"/>
</dbReference>
<evidence type="ECO:0000313" key="6">
    <source>
        <dbReference type="EMBL" id="OGG84935.1"/>
    </source>
</evidence>
<dbReference type="EMBL" id="MFMM01000001">
    <property type="protein sequence ID" value="OGG84935.1"/>
    <property type="molecule type" value="Genomic_DNA"/>
</dbReference>
<dbReference type="PROSITE" id="PS50893">
    <property type="entry name" value="ABC_TRANSPORTER_2"/>
    <property type="match status" value="1"/>
</dbReference>
<dbReference type="InterPro" id="IPR017911">
    <property type="entry name" value="MacB-like_ATP-bd"/>
</dbReference>
<dbReference type="PANTHER" id="PTHR42798:SF2">
    <property type="entry name" value="ABC TRANSPORTER ATP-BINDING PROTEIN MG467-RELATED"/>
    <property type="match status" value="1"/>
</dbReference>
<name>A0A1F6FGF2_9BACT</name>
<evidence type="ECO:0000256" key="4">
    <source>
        <dbReference type="ARBA" id="ARBA00022840"/>
    </source>
</evidence>
<dbReference type="PANTHER" id="PTHR42798">
    <property type="entry name" value="LIPOPROTEIN-RELEASING SYSTEM ATP-BINDING PROTEIN LOLD"/>
    <property type="match status" value="1"/>
</dbReference>
<dbReference type="GO" id="GO:0098796">
    <property type="term" value="C:membrane protein complex"/>
    <property type="evidence" value="ECO:0007669"/>
    <property type="project" value="UniProtKB-ARBA"/>
</dbReference>
<keyword evidence="3" id="KW-0547">Nucleotide-binding</keyword>
<dbReference type="PROSITE" id="PS00211">
    <property type="entry name" value="ABC_TRANSPORTER_1"/>
    <property type="match status" value="1"/>
</dbReference>
<keyword evidence="2" id="KW-0813">Transport</keyword>
<dbReference type="FunFam" id="3.40.50.300:FF:000032">
    <property type="entry name" value="Export ABC transporter ATP-binding protein"/>
    <property type="match status" value="1"/>
</dbReference>
<evidence type="ECO:0000256" key="3">
    <source>
        <dbReference type="ARBA" id="ARBA00022741"/>
    </source>
</evidence>
<feature type="domain" description="ABC transporter" evidence="5">
    <location>
        <begin position="11"/>
        <end position="237"/>
    </location>
</feature>
<dbReference type="SUPFAM" id="SSF52540">
    <property type="entry name" value="P-loop containing nucleoside triphosphate hydrolases"/>
    <property type="match status" value="1"/>
</dbReference>
<dbReference type="InterPro" id="IPR003439">
    <property type="entry name" value="ABC_transporter-like_ATP-bd"/>
</dbReference>
<dbReference type="STRING" id="1798525.A3G90_02605"/>
<dbReference type="InterPro" id="IPR027417">
    <property type="entry name" value="P-loop_NTPase"/>
</dbReference>
<dbReference type="SMART" id="SM00382">
    <property type="entry name" value="AAA"/>
    <property type="match status" value="1"/>
</dbReference>
<dbReference type="CDD" id="cd03255">
    <property type="entry name" value="ABC_MJ0796_LolCDE_FtsE"/>
    <property type="match status" value="1"/>
</dbReference>
<proteinExistence type="inferred from homology"/>
<dbReference type="GO" id="GO:0022857">
    <property type="term" value="F:transmembrane transporter activity"/>
    <property type="evidence" value="ECO:0007669"/>
    <property type="project" value="UniProtKB-ARBA"/>
</dbReference>
<sequence length="237" mass="26097">MTNIATPTKLIELKDISKSFYLAGGLEVPVLHHINLDVFEGDMIAILGPSGSGKSTLMNIIGGLDIATHGEYHFAGQAVDKMSGNELAELRSTDISFIFQSFHLLPGKTVYQNVMLPLIYQRSFTGDYDEYVTHALKRASLEEAHWHKKPNQLSGGQRQRVAIARALVARPKLLLADEPTGNLDSKTGENIIDSLTYLNEKYGTTIVIVTHDESLTEVVHRVVNIKDGLINETAGKK</sequence>
<dbReference type="InterPro" id="IPR017871">
    <property type="entry name" value="ABC_transporter-like_CS"/>
</dbReference>
<dbReference type="Proteomes" id="UP000177325">
    <property type="component" value="Unassembled WGS sequence"/>
</dbReference>
<comment type="similarity">
    <text evidence="1">Belongs to the ABC transporter superfamily.</text>
</comment>